<dbReference type="PANTHER" id="PTHR13812">
    <property type="entry name" value="KETIMINE REDUCTASE MU-CRYSTALLIN"/>
    <property type="match status" value="1"/>
</dbReference>
<organism evidence="1 2">
    <name type="scientific">Nitrosomonas eutropha</name>
    <dbReference type="NCBI Taxonomy" id="916"/>
    <lineage>
        <taxon>Bacteria</taxon>
        <taxon>Pseudomonadati</taxon>
        <taxon>Pseudomonadota</taxon>
        <taxon>Betaproteobacteria</taxon>
        <taxon>Nitrosomonadales</taxon>
        <taxon>Nitrosomonadaceae</taxon>
        <taxon>Nitrosomonas</taxon>
    </lineage>
</organism>
<protein>
    <submittedName>
        <fullName evidence="1">Ornithine cyclodeaminase/mu-crystallin family protein</fullName>
    </submittedName>
</protein>
<sequence length="158" mass="17035">MDAIATAALEYDAGQIQSPECMVVPFGIGGAMLSMPATAHDIGIHKLVTVQPANKERQLPTIHGTVTVCDTETGKPICLLDGPEVTGRRTAAVTMLAIRTFLKQAPREILLIGTDVQARHHVQALYVQKGALYEQAMPARSSSLTCRSKESTYSERTT</sequence>
<evidence type="ECO:0000313" key="2">
    <source>
        <dbReference type="Proteomes" id="UP000247780"/>
    </source>
</evidence>
<proteinExistence type="predicted"/>
<gene>
    <name evidence="1" type="ORF">C8R14_103104</name>
</gene>
<accession>A0ABX5MD22</accession>
<dbReference type="EMBL" id="QICQ01000003">
    <property type="protein sequence ID" value="PXV83808.1"/>
    <property type="molecule type" value="Genomic_DNA"/>
</dbReference>
<comment type="caution">
    <text evidence="1">The sequence shown here is derived from an EMBL/GenBank/DDBJ whole genome shotgun (WGS) entry which is preliminary data.</text>
</comment>
<dbReference type="RefSeq" id="WP_011635202.1">
    <property type="nucleotide sequence ID" value="NZ_FMTW01000023.1"/>
</dbReference>
<reference evidence="1 2" key="1">
    <citation type="submission" date="2018-04" db="EMBL/GenBank/DDBJ databases">
        <title>Active sludge and wastewater microbial communities from Klosterneuburg, Austria.</title>
        <authorList>
            <person name="Wagner M."/>
        </authorList>
    </citation>
    <scope>NUCLEOTIDE SEQUENCE [LARGE SCALE GENOMIC DNA]</scope>
    <source>
        <strain evidence="1 2">Nm 57</strain>
    </source>
</reference>
<evidence type="ECO:0000313" key="1">
    <source>
        <dbReference type="EMBL" id="PXV83808.1"/>
    </source>
</evidence>
<dbReference type="Gene3D" id="3.30.1780.10">
    <property type="entry name" value="ornithine cyclodeaminase, domain 1"/>
    <property type="match status" value="1"/>
</dbReference>
<dbReference type="Proteomes" id="UP000247780">
    <property type="component" value="Unassembled WGS sequence"/>
</dbReference>
<dbReference type="PANTHER" id="PTHR13812:SF19">
    <property type="entry name" value="KETIMINE REDUCTASE MU-CRYSTALLIN"/>
    <property type="match status" value="1"/>
</dbReference>
<dbReference type="Gene3D" id="3.40.50.720">
    <property type="entry name" value="NAD(P)-binding Rossmann-like Domain"/>
    <property type="match status" value="1"/>
</dbReference>
<name>A0ABX5MD22_9PROT</name>
<dbReference type="InterPro" id="IPR003462">
    <property type="entry name" value="ODC_Mu_crystall"/>
</dbReference>
<dbReference type="InterPro" id="IPR036291">
    <property type="entry name" value="NAD(P)-bd_dom_sf"/>
</dbReference>
<keyword evidence="2" id="KW-1185">Reference proteome</keyword>
<dbReference type="InterPro" id="IPR023401">
    <property type="entry name" value="ODC_N"/>
</dbReference>
<dbReference type="SUPFAM" id="SSF51735">
    <property type="entry name" value="NAD(P)-binding Rossmann-fold domains"/>
    <property type="match status" value="1"/>
</dbReference>
<dbReference type="Pfam" id="PF02423">
    <property type="entry name" value="OCD_Mu_crystall"/>
    <property type="match status" value="1"/>
</dbReference>